<organism evidence="2 3">
    <name type="scientific">Geojedonia litorea</name>
    <dbReference type="NCBI Taxonomy" id="1268269"/>
    <lineage>
        <taxon>Bacteria</taxon>
        <taxon>Pseudomonadati</taxon>
        <taxon>Bacteroidota</taxon>
        <taxon>Flavobacteriia</taxon>
        <taxon>Flavobacteriales</taxon>
        <taxon>Flavobacteriaceae</taxon>
        <taxon>Geojedonia</taxon>
    </lineage>
</organism>
<protein>
    <submittedName>
        <fullName evidence="2">Uncharacterized protein</fullName>
    </submittedName>
</protein>
<dbReference type="RefSeq" id="WP_387963221.1">
    <property type="nucleotide sequence ID" value="NZ_JBHSGP010000014.1"/>
</dbReference>
<proteinExistence type="predicted"/>
<keyword evidence="1" id="KW-0472">Membrane</keyword>
<evidence type="ECO:0000313" key="3">
    <source>
        <dbReference type="Proteomes" id="UP001595953"/>
    </source>
</evidence>
<dbReference type="Proteomes" id="UP001595953">
    <property type="component" value="Unassembled WGS sequence"/>
</dbReference>
<evidence type="ECO:0000256" key="1">
    <source>
        <dbReference type="SAM" id="Phobius"/>
    </source>
</evidence>
<evidence type="ECO:0000313" key="2">
    <source>
        <dbReference type="EMBL" id="MFC4722585.1"/>
    </source>
</evidence>
<accession>A0ABV9N6N0</accession>
<keyword evidence="3" id="KW-1185">Reference proteome</keyword>
<comment type="caution">
    <text evidence="2">The sequence shown here is derived from an EMBL/GenBank/DDBJ whole genome shotgun (WGS) entry which is preliminary data.</text>
</comment>
<sequence>MKKNLLSAIVIFFVTVAFLLMLDDISKSKNTQLEQSVDVYNAPTQQDMATTDAAE</sequence>
<gene>
    <name evidence="2" type="ORF">ACFO5O_09650</name>
</gene>
<name>A0ABV9N6N0_9FLAO</name>
<dbReference type="EMBL" id="JBHSGP010000014">
    <property type="protein sequence ID" value="MFC4722585.1"/>
    <property type="molecule type" value="Genomic_DNA"/>
</dbReference>
<keyword evidence="1" id="KW-0812">Transmembrane</keyword>
<feature type="transmembrane region" description="Helical" evidence="1">
    <location>
        <begin position="6"/>
        <end position="22"/>
    </location>
</feature>
<reference evidence="3" key="1">
    <citation type="journal article" date="2019" name="Int. J. Syst. Evol. Microbiol.">
        <title>The Global Catalogue of Microorganisms (GCM) 10K type strain sequencing project: providing services to taxonomists for standard genome sequencing and annotation.</title>
        <authorList>
            <consortium name="The Broad Institute Genomics Platform"/>
            <consortium name="The Broad Institute Genome Sequencing Center for Infectious Disease"/>
            <person name="Wu L."/>
            <person name="Ma J."/>
        </authorList>
    </citation>
    <scope>NUCLEOTIDE SEQUENCE [LARGE SCALE GENOMIC DNA]</scope>
    <source>
        <strain evidence="3">CCUG 63682</strain>
    </source>
</reference>
<keyword evidence="1" id="KW-1133">Transmembrane helix</keyword>